<protein>
    <recommendedName>
        <fullName evidence="3">PH domain-containing protein</fullName>
    </recommendedName>
</protein>
<dbReference type="InterPro" id="IPR011993">
    <property type="entry name" value="PH-like_dom_sf"/>
</dbReference>
<proteinExistence type="predicted"/>
<comment type="caution">
    <text evidence="4">The sequence shown here is derived from an EMBL/GenBank/DDBJ whole genome shotgun (WGS) entry which is preliminary data.</text>
</comment>
<keyword evidence="2" id="KW-0040">ANK repeat</keyword>
<dbReference type="InterPro" id="IPR001849">
    <property type="entry name" value="PH_domain"/>
</dbReference>
<evidence type="ECO:0000313" key="4">
    <source>
        <dbReference type="EMBL" id="KAL0102449.1"/>
    </source>
</evidence>
<dbReference type="SUPFAM" id="SSF52540">
    <property type="entry name" value="P-loop containing nucleoside triphosphate hydrolases"/>
    <property type="match status" value="1"/>
</dbReference>
<dbReference type="SUPFAM" id="SSF50729">
    <property type="entry name" value="PH domain-like"/>
    <property type="match status" value="1"/>
</dbReference>
<dbReference type="AlphaFoldDB" id="A0AAW2EJA4"/>
<keyword evidence="1" id="KW-0863">Zinc-finger</keyword>
<dbReference type="GO" id="GO:0003924">
    <property type="term" value="F:GTPase activity"/>
    <property type="evidence" value="ECO:0007669"/>
    <property type="project" value="TreeGrafter"/>
</dbReference>
<sequence length="269" mass="30829">MCSFRNMSEVPKILVGVQDSINDSNPRVIKDVRPRKLACDLRCPYYETCAIYGLNVERVFQDVCQKIIQNVSAKNFSCNVCQRTTDNDVKFAVPTVTKTMQLHKDAETTNSLKVSEKDEDCRSIHNSSMANDSSLLNDNFHNVQNQHGELRSSILTPTTIRKFRRKSNIFTPSKKEKYMGEMGVGREIPVKQGYLFKRSSKSLKEWKKKYVTLLEDGRLTYHSSLHDYMNDSNAKEILLQYVTVKVPGKTPKGSKSYNAQGIVFIFKYN</sequence>
<reference evidence="4 5" key="1">
    <citation type="submission" date="2023-03" db="EMBL/GenBank/DDBJ databases">
        <title>High recombination rates correlate with genetic variation in Cardiocondyla obscurior ants.</title>
        <authorList>
            <person name="Errbii M."/>
        </authorList>
    </citation>
    <scope>NUCLEOTIDE SEQUENCE [LARGE SCALE GENOMIC DNA]</scope>
    <source>
        <strain evidence="4">Alpha-2009</strain>
        <tissue evidence="4">Whole body</tissue>
    </source>
</reference>
<dbReference type="GO" id="GO:0008270">
    <property type="term" value="F:zinc ion binding"/>
    <property type="evidence" value="ECO:0007669"/>
    <property type="project" value="UniProtKB-KW"/>
</dbReference>
<evidence type="ECO:0000256" key="2">
    <source>
        <dbReference type="ARBA" id="ARBA00023043"/>
    </source>
</evidence>
<keyword evidence="1" id="KW-0862">Zinc</keyword>
<dbReference type="PANTHER" id="PTHR45819:SF5">
    <property type="entry name" value="CENTAURIN-GAMMA-1A"/>
    <property type="match status" value="1"/>
</dbReference>
<evidence type="ECO:0000256" key="1">
    <source>
        <dbReference type="ARBA" id="ARBA00022771"/>
    </source>
</evidence>
<dbReference type="PANTHER" id="PTHR45819">
    <property type="entry name" value="CENTAURIN-GAMMA-1A"/>
    <property type="match status" value="1"/>
</dbReference>
<keyword evidence="1" id="KW-0479">Metal-binding</keyword>
<dbReference type="Proteomes" id="UP001430953">
    <property type="component" value="Unassembled WGS sequence"/>
</dbReference>
<feature type="domain" description="PH" evidence="3">
    <location>
        <begin position="188"/>
        <end position="269"/>
    </location>
</feature>
<evidence type="ECO:0000313" key="5">
    <source>
        <dbReference type="Proteomes" id="UP001430953"/>
    </source>
</evidence>
<dbReference type="Gene3D" id="2.30.29.30">
    <property type="entry name" value="Pleckstrin-homology domain (PH domain)/Phosphotyrosine-binding domain (PTB)"/>
    <property type="match status" value="1"/>
</dbReference>
<dbReference type="Gene3D" id="3.40.50.300">
    <property type="entry name" value="P-loop containing nucleotide triphosphate hydrolases"/>
    <property type="match status" value="1"/>
</dbReference>
<dbReference type="EMBL" id="JADYXP020000022">
    <property type="protein sequence ID" value="KAL0102449.1"/>
    <property type="molecule type" value="Genomic_DNA"/>
</dbReference>
<organism evidence="4 5">
    <name type="scientific">Cardiocondyla obscurior</name>
    <dbReference type="NCBI Taxonomy" id="286306"/>
    <lineage>
        <taxon>Eukaryota</taxon>
        <taxon>Metazoa</taxon>
        <taxon>Ecdysozoa</taxon>
        <taxon>Arthropoda</taxon>
        <taxon>Hexapoda</taxon>
        <taxon>Insecta</taxon>
        <taxon>Pterygota</taxon>
        <taxon>Neoptera</taxon>
        <taxon>Endopterygota</taxon>
        <taxon>Hymenoptera</taxon>
        <taxon>Apocrita</taxon>
        <taxon>Aculeata</taxon>
        <taxon>Formicoidea</taxon>
        <taxon>Formicidae</taxon>
        <taxon>Myrmicinae</taxon>
        <taxon>Cardiocondyla</taxon>
    </lineage>
</organism>
<name>A0AAW2EJA4_9HYME</name>
<dbReference type="InterPro" id="IPR051282">
    <property type="entry name" value="Arf-GAP_GTPase_ANK_PH"/>
</dbReference>
<evidence type="ECO:0000259" key="3">
    <source>
        <dbReference type="PROSITE" id="PS50003"/>
    </source>
</evidence>
<dbReference type="PROSITE" id="PS50003">
    <property type="entry name" value="PH_DOMAIN"/>
    <property type="match status" value="1"/>
</dbReference>
<keyword evidence="5" id="KW-1185">Reference proteome</keyword>
<gene>
    <name evidence="4" type="ORF">PUN28_018013</name>
</gene>
<accession>A0AAW2EJA4</accession>
<dbReference type="InterPro" id="IPR027417">
    <property type="entry name" value="P-loop_NTPase"/>
</dbReference>
<dbReference type="GO" id="GO:0005096">
    <property type="term" value="F:GTPase activator activity"/>
    <property type="evidence" value="ECO:0007669"/>
    <property type="project" value="TreeGrafter"/>
</dbReference>